<sequence>MSELRDLMQRTPDLRIAVAESITCGHLQARIGSISGASRFFLGGITTYSLEQKIRHLGVRRDIAEPVNCVSEEVARTMARGACDLFGCDLALATTGYAEPSVEWNVPQPFAWWALAHRAAGGGFVFASACVDCPALERVAVQRRVAAAAFDALLAHLRPADAQANAG</sequence>
<name>A0A178IQ11_9BACT</name>
<dbReference type="SUPFAM" id="SSF142433">
    <property type="entry name" value="CinA-like"/>
    <property type="match status" value="1"/>
</dbReference>
<evidence type="ECO:0000313" key="3">
    <source>
        <dbReference type="Proteomes" id="UP000078486"/>
    </source>
</evidence>
<accession>A0A178IQ11</accession>
<dbReference type="RefSeq" id="WP_068768467.1">
    <property type="nucleotide sequence ID" value="NZ_CP109796.1"/>
</dbReference>
<dbReference type="Gene3D" id="3.90.950.20">
    <property type="entry name" value="CinA-like"/>
    <property type="match status" value="1"/>
</dbReference>
<comment type="caution">
    <text evidence="2">The sequence shown here is derived from an EMBL/GenBank/DDBJ whole genome shotgun (WGS) entry which is preliminary data.</text>
</comment>
<organism evidence="2 3">
    <name type="scientific">Termitidicoccus mucosus</name>
    <dbReference type="NCBI Taxonomy" id="1184151"/>
    <lineage>
        <taxon>Bacteria</taxon>
        <taxon>Pseudomonadati</taxon>
        <taxon>Verrucomicrobiota</taxon>
        <taxon>Opitutia</taxon>
        <taxon>Opitutales</taxon>
        <taxon>Opitutaceae</taxon>
        <taxon>Termitidicoccus</taxon>
    </lineage>
</organism>
<gene>
    <name evidence="2" type="ORF">AW736_01240</name>
</gene>
<dbReference type="InterPro" id="IPR036653">
    <property type="entry name" value="CinA-like_C"/>
</dbReference>
<dbReference type="InterPro" id="IPR008136">
    <property type="entry name" value="CinA_C"/>
</dbReference>
<reference evidence="2 3" key="1">
    <citation type="submission" date="2016-01" db="EMBL/GenBank/DDBJ databases">
        <title>High potential of lignocellulose degradation of a new Verrucomicrobia species.</title>
        <authorList>
            <person name="Wang Y."/>
            <person name="Shi Y."/>
            <person name="Qiu Z."/>
            <person name="Liu S."/>
            <person name="Yang H."/>
        </authorList>
    </citation>
    <scope>NUCLEOTIDE SEQUENCE [LARGE SCALE GENOMIC DNA]</scope>
    <source>
        <strain evidence="2 3">TSB47</strain>
    </source>
</reference>
<proteinExistence type="predicted"/>
<evidence type="ECO:0000259" key="1">
    <source>
        <dbReference type="Pfam" id="PF02464"/>
    </source>
</evidence>
<dbReference type="AlphaFoldDB" id="A0A178IQ11"/>
<dbReference type="Pfam" id="PF02464">
    <property type="entry name" value="CinA"/>
    <property type="match status" value="1"/>
</dbReference>
<keyword evidence="3" id="KW-1185">Reference proteome</keyword>
<dbReference type="OrthoDB" id="195248at2"/>
<dbReference type="STRING" id="1184151.AW736_01240"/>
<feature type="domain" description="CinA C-terminal" evidence="1">
    <location>
        <begin position="11"/>
        <end position="155"/>
    </location>
</feature>
<protein>
    <recommendedName>
        <fullName evidence="1">CinA C-terminal domain-containing protein</fullName>
    </recommendedName>
</protein>
<dbReference type="NCBIfam" id="TIGR00199">
    <property type="entry name" value="PncC_domain"/>
    <property type="match status" value="1"/>
</dbReference>
<dbReference type="EMBL" id="LRRQ01000013">
    <property type="protein sequence ID" value="OAM91818.1"/>
    <property type="molecule type" value="Genomic_DNA"/>
</dbReference>
<dbReference type="Proteomes" id="UP000078486">
    <property type="component" value="Unassembled WGS sequence"/>
</dbReference>
<evidence type="ECO:0000313" key="2">
    <source>
        <dbReference type="EMBL" id="OAM91818.1"/>
    </source>
</evidence>